<reference evidence="2" key="1">
    <citation type="submission" date="2020-11" db="EMBL/GenBank/DDBJ databases">
        <authorList>
            <consortium name="DOE Joint Genome Institute"/>
            <person name="Ahrendt S."/>
            <person name="Riley R."/>
            <person name="Andreopoulos W."/>
            <person name="Labutti K."/>
            <person name="Pangilinan J."/>
            <person name="Ruiz-Duenas F.J."/>
            <person name="Barrasa J.M."/>
            <person name="Sanchez-Garcia M."/>
            <person name="Camarero S."/>
            <person name="Miyauchi S."/>
            <person name="Serrano A."/>
            <person name="Linde D."/>
            <person name="Babiker R."/>
            <person name="Drula E."/>
            <person name="Ayuso-Fernandez I."/>
            <person name="Pacheco R."/>
            <person name="Padilla G."/>
            <person name="Ferreira P."/>
            <person name="Barriuso J."/>
            <person name="Kellner H."/>
            <person name="Castanera R."/>
            <person name="Alfaro M."/>
            <person name="Ramirez L."/>
            <person name="Pisabarro A.G."/>
            <person name="Kuo A."/>
            <person name="Tritt A."/>
            <person name="Lipzen A."/>
            <person name="He G."/>
            <person name="Yan M."/>
            <person name="Ng V."/>
            <person name="Cullen D."/>
            <person name="Martin F."/>
            <person name="Rosso M.-N."/>
            <person name="Henrissat B."/>
            <person name="Hibbett D."/>
            <person name="Martinez A.T."/>
            <person name="Grigoriev I.V."/>
        </authorList>
    </citation>
    <scope>NUCLEOTIDE SEQUENCE</scope>
    <source>
        <strain evidence="2">CIRM-BRFM 674</strain>
    </source>
</reference>
<organism evidence="2 3">
    <name type="scientific">Pholiota conissans</name>
    <dbReference type="NCBI Taxonomy" id="109636"/>
    <lineage>
        <taxon>Eukaryota</taxon>
        <taxon>Fungi</taxon>
        <taxon>Dikarya</taxon>
        <taxon>Basidiomycota</taxon>
        <taxon>Agaricomycotina</taxon>
        <taxon>Agaricomycetes</taxon>
        <taxon>Agaricomycetidae</taxon>
        <taxon>Agaricales</taxon>
        <taxon>Agaricineae</taxon>
        <taxon>Strophariaceae</taxon>
        <taxon>Pholiota</taxon>
    </lineage>
</organism>
<dbReference type="OrthoDB" id="5122891at2759"/>
<proteinExistence type="predicted"/>
<keyword evidence="3" id="KW-1185">Reference proteome</keyword>
<accession>A0A9P5YR66</accession>
<protein>
    <recommendedName>
        <fullName evidence="1">Heterokaryon incompatibility domain-containing protein</fullName>
    </recommendedName>
</protein>
<dbReference type="EMBL" id="MU155459">
    <property type="protein sequence ID" value="KAF9473235.1"/>
    <property type="molecule type" value="Genomic_DNA"/>
</dbReference>
<dbReference type="AlphaFoldDB" id="A0A9P5YR66"/>
<dbReference type="InterPro" id="IPR010730">
    <property type="entry name" value="HET"/>
</dbReference>
<name>A0A9P5YR66_9AGAR</name>
<feature type="domain" description="Heterokaryon incompatibility" evidence="1">
    <location>
        <begin position="145"/>
        <end position="237"/>
    </location>
</feature>
<sequence length="577" mass="66619">MLPSTIREHLEDPMDEDNLNAQSLEERFLPDSNNIDWNSDIIVSIYQPLALPSIFHRPRAPLLNLALKEMHYTIFNEFPIRVLAFDLQGSQVELVGRNELWKRISHKMECDFYEKFFIETNMELDSSVDETERAVQHFNLQYGRYAILSHAWIQDTPGEVTYADWERGIYNKESPGFQKLANFCRVAATDYGVTLGWMDTVCINKDSSSELDESIRSMFNWYSRARVCITYLGDTAAIHNMRSDIWFKRGWTLQELLAPQYLKFYNMGWERMNSDDFEHDLENVLLLKEICAATKIRADEFTKPLEEITIPRKMQWAARRRVTRAEDTAYSLMGLFGVSMSIAYGEGPERAFVRLVKEILTCSGHKALQLTNFGYGTLYPPEWHRQISSSYLIPTNPFQYLWAKDSFQFPRLTTPITLTHLGVHVSVLLIPGLLMSESPLWDNSSVLPNAAEVEFLLSNDEISQRTYLLLDASIYKKSSGRDAKIRDQGIIFFGVLNFFETPTAIRLPSENMCYAKLLTFTSSETDLERILSDTSQPRVLPTTQPTVFRLELADGAPSTIQRNHLEKQGMFLRKLYL</sequence>
<dbReference type="Proteomes" id="UP000807469">
    <property type="component" value="Unassembled WGS sequence"/>
</dbReference>
<dbReference type="Pfam" id="PF06985">
    <property type="entry name" value="HET"/>
    <property type="match status" value="1"/>
</dbReference>
<comment type="caution">
    <text evidence="2">The sequence shown here is derived from an EMBL/GenBank/DDBJ whole genome shotgun (WGS) entry which is preliminary data.</text>
</comment>
<dbReference type="PANTHER" id="PTHR10622:SF10">
    <property type="entry name" value="HET DOMAIN-CONTAINING PROTEIN"/>
    <property type="match status" value="1"/>
</dbReference>
<evidence type="ECO:0000259" key="1">
    <source>
        <dbReference type="Pfam" id="PF06985"/>
    </source>
</evidence>
<evidence type="ECO:0000313" key="2">
    <source>
        <dbReference type="EMBL" id="KAF9473235.1"/>
    </source>
</evidence>
<dbReference type="PANTHER" id="PTHR10622">
    <property type="entry name" value="HET DOMAIN-CONTAINING PROTEIN"/>
    <property type="match status" value="1"/>
</dbReference>
<gene>
    <name evidence="2" type="ORF">BDN70DRAFT_899924</name>
</gene>
<evidence type="ECO:0000313" key="3">
    <source>
        <dbReference type="Proteomes" id="UP000807469"/>
    </source>
</evidence>